<feature type="compositionally biased region" description="Polar residues" evidence="5">
    <location>
        <begin position="95"/>
        <end position="122"/>
    </location>
</feature>
<dbReference type="AlphaFoldDB" id="A0AAD9SST1"/>
<accession>A0AAD9SST1</accession>
<dbReference type="CDD" id="cd00202">
    <property type="entry name" value="ZnF_GATA"/>
    <property type="match status" value="1"/>
</dbReference>
<name>A0AAD9SST1_PHOAM</name>
<dbReference type="GO" id="GO:0008270">
    <property type="term" value="F:zinc ion binding"/>
    <property type="evidence" value="ECO:0007669"/>
    <property type="project" value="UniProtKB-KW"/>
</dbReference>
<keyword evidence="2 4" id="KW-0863">Zinc-finger</keyword>
<dbReference type="InterPro" id="IPR051140">
    <property type="entry name" value="GATA_TF"/>
</dbReference>
<feature type="region of interest" description="Disordered" evidence="5">
    <location>
        <begin position="1"/>
        <end position="278"/>
    </location>
</feature>
<reference evidence="7" key="1">
    <citation type="submission" date="2023-06" db="EMBL/GenBank/DDBJ databases">
        <authorList>
            <person name="Noh H."/>
        </authorList>
    </citation>
    <scope>NUCLEOTIDE SEQUENCE</scope>
    <source>
        <strain evidence="7">DUCC20226</strain>
    </source>
</reference>
<dbReference type="SMART" id="SM00401">
    <property type="entry name" value="ZnF_GATA"/>
    <property type="match status" value="1"/>
</dbReference>
<feature type="compositionally biased region" description="Low complexity" evidence="5">
    <location>
        <begin position="232"/>
        <end position="247"/>
    </location>
</feature>
<evidence type="ECO:0000256" key="2">
    <source>
        <dbReference type="ARBA" id="ARBA00022771"/>
    </source>
</evidence>
<evidence type="ECO:0000259" key="6">
    <source>
        <dbReference type="PROSITE" id="PS50114"/>
    </source>
</evidence>
<dbReference type="PANTHER" id="PTHR45658:SF122">
    <property type="entry name" value="GATA ZINC FINGER DOMAIN-CONTAINING PROTEIN 6"/>
    <property type="match status" value="1"/>
</dbReference>
<dbReference type="InterPro" id="IPR013088">
    <property type="entry name" value="Znf_NHR/GATA"/>
</dbReference>
<feature type="compositionally biased region" description="Low complexity" evidence="5">
    <location>
        <begin position="124"/>
        <end position="138"/>
    </location>
</feature>
<dbReference type="EMBL" id="JAUJFL010000001">
    <property type="protein sequence ID" value="KAK2615756.1"/>
    <property type="molecule type" value="Genomic_DNA"/>
</dbReference>
<feature type="compositionally biased region" description="Basic and acidic residues" evidence="5">
    <location>
        <begin position="80"/>
        <end position="90"/>
    </location>
</feature>
<evidence type="ECO:0000256" key="3">
    <source>
        <dbReference type="ARBA" id="ARBA00022833"/>
    </source>
</evidence>
<proteinExistence type="predicted"/>
<feature type="compositionally biased region" description="Basic and acidic residues" evidence="5">
    <location>
        <begin position="204"/>
        <end position="217"/>
    </location>
</feature>
<gene>
    <name evidence="7" type="ORF">N8I77_002488</name>
</gene>
<keyword evidence="8" id="KW-1185">Reference proteome</keyword>
<keyword evidence="1" id="KW-0479">Metal-binding</keyword>
<dbReference type="PROSITE" id="PS50114">
    <property type="entry name" value="GATA_ZN_FINGER_2"/>
    <property type="match status" value="1"/>
</dbReference>
<dbReference type="PROSITE" id="PS00344">
    <property type="entry name" value="GATA_ZN_FINGER_1"/>
    <property type="match status" value="1"/>
</dbReference>
<evidence type="ECO:0000313" key="7">
    <source>
        <dbReference type="EMBL" id="KAK2615756.1"/>
    </source>
</evidence>
<feature type="compositionally biased region" description="Low complexity" evidence="5">
    <location>
        <begin position="173"/>
        <end position="187"/>
    </location>
</feature>
<evidence type="ECO:0000313" key="8">
    <source>
        <dbReference type="Proteomes" id="UP001265746"/>
    </source>
</evidence>
<feature type="compositionally biased region" description="Polar residues" evidence="5">
    <location>
        <begin position="7"/>
        <end position="20"/>
    </location>
</feature>
<dbReference type="PANTHER" id="PTHR45658">
    <property type="entry name" value="GATA TRANSCRIPTION FACTOR"/>
    <property type="match status" value="1"/>
</dbReference>
<evidence type="ECO:0000256" key="5">
    <source>
        <dbReference type="SAM" id="MobiDB-lite"/>
    </source>
</evidence>
<dbReference type="Pfam" id="PF00320">
    <property type="entry name" value="GATA"/>
    <property type="match status" value="1"/>
</dbReference>
<protein>
    <recommendedName>
        <fullName evidence="6">GATA-type domain-containing protein</fullName>
    </recommendedName>
</protein>
<feature type="compositionally biased region" description="Polar residues" evidence="5">
    <location>
        <begin position="52"/>
        <end position="64"/>
    </location>
</feature>
<comment type="caution">
    <text evidence="7">The sequence shown here is derived from an EMBL/GenBank/DDBJ whole genome shotgun (WGS) entry which is preliminary data.</text>
</comment>
<dbReference type="Gene3D" id="3.30.50.10">
    <property type="entry name" value="Erythroid Transcription Factor GATA-1, subunit A"/>
    <property type="match status" value="1"/>
</dbReference>
<dbReference type="GO" id="GO:0043565">
    <property type="term" value="F:sequence-specific DNA binding"/>
    <property type="evidence" value="ECO:0007669"/>
    <property type="project" value="InterPro"/>
</dbReference>
<evidence type="ECO:0000256" key="1">
    <source>
        <dbReference type="ARBA" id="ARBA00022723"/>
    </source>
</evidence>
<dbReference type="GO" id="GO:0006355">
    <property type="term" value="P:regulation of DNA-templated transcription"/>
    <property type="evidence" value="ECO:0007669"/>
    <property type="project" value="InterPro"/>
</dbReference>
<sequence length="471" mass="51826">MELGNTAGRQSGLTSANHSDPYNHRPRGSWDRPFREGPAMATATLLNPAPHYQTQQPSYPSNYPRSAAGSNMPGIISPVEPRRRPEESEPQRQSLPSISEVISGTKPQTSAFPPSLSTSVQGAPSLPSPFTSSSSSRPFADLSPQEKHPSPRSLHNPASFPARSEPMAPFSDPSRAPLSSRPPALAPVNTFHSGARPSPPPLKTESHPAERQAEAHRLNGSYPPSAAEQSNLPYPQQGQLPPGQLPLSAHPMSPRYPGHSLPSPFDGSRSSMHEDSDYLRRENKYEQTLSRHFEAWQYQESLAKIASGSRTIFNFADAYGRCAAEEQGPGSHPMPTRLPSEREIGDMLNMAEWMRGMLDNLRTMVQQSVVMNDRAREASRGKGPYEDEDMAMYGDGMKSAYEMAGVKKRRGRAAPPGRCHSCNRIDTPEWRRGPDGARTLCNACGLHYAKLERKKQIDAKNIRPRPSVERG</sequence>
<dbReference type="SUPFAM" id="SSF57716">
    <property type="entry name" value="Glucocorticoid receptor-like (DNA-binding domain)"/>
    <property type="match status" value="1"/>
</dbReference>
<dbReference type="Proteomes" id="UP001265746">
    <property type="component" value="Unassembled WGS sequence"/>
</dbReference>
<keyword evidence="3" id="KW-0862">Zinc</keyword>
<evidence type="ECO:0000256" key="4">
    <source>
        <dbReference type="PROSITE-ProRule" id="PRU00094"/>
    </source>
</evidence>
<organism evidence="7 8">
    <name type="scientific">Phomopsis amygdali</name>
    <name type="common">Fusicoccum amygdali</name>
    <dbReference type="NCBI Taxonomy" id="1214568"/>
    <lineage>
        <taxon>Eukaryota</taxon>
        <taxon>Fungi</taxon>
        <taxon>Dikarya</taxon>
        <taxon>Ascomycota</taxon>
        <taxon>Pezizomycotina</taxon>
        <taxon>Sordariomycetes</taxon>
        <taxon>Sordariomycetidae</taxon>
        <taxon>Diaporthales</taxon>
        <taxon>Diaporthaceae</taxon>
        <taxon>Diaporthe</taxon>
    </lineage>
</organism>
<feature type="domain" description="GATA-type" evidence="6">
    <location>
        <begin position="418"/>
        <end position="448"/>
    </location>
</feature>
<dbReference type="InterPro" id="IPR000679">
    <property type="entry name" value="Znf_GATA"/>
</dbReference>